<dbReference type="Gene3D" id="1.10.10.10">
    <property type="entry name" value="Winged helix-like DNA-binding domain superfamily/Winged helix DNA-binding domain"/>
    <property type="match status" value="1"/>
</dbReference>
<feature type="domain" description="Nudix hydrolase" evidence="1">
    <location>
        <begin position="21"/>
        <end position="161"/>
    </location>
</feature>
<dbReference type="SUPFAM" id="SSF46785">
    <property type="entry name" value="Winged helix' DNA-binding domain"/>
    <property type="match status" value="1"/>
</dbReference>
<dbReference type="InterPro" id="IPR036388">
    <property type="entry name" value="WH-like_DNA-bd_sf"/>
</dbReference>
<organism evidence="3">
    <name type="scientific">termite gut metagenome</name>
    <dbReference type="NCBI Taxonomy" id="433724"/>
    <lineage>
        <taxon>unclassified sequences</taxon>
        <taxon>metagenomes</taxon>
        <taxon>organismal metagenomes</taxon>
    </lineage>
</organism>
<name>A0A5J4QWS9_9ZZZZ</name>
<protein>
    <submittedName>
        <fullName evidence="3">Uncharacterized protein</fullName>
    </submittedName>
</protein>
<evidence type="ECO:0000259" key="2">
    <source>
        <dbReference type="Pfam" id="PF21906"/>
    </source>
</evidence>
<dbReference type="EMBL" id="SNRY01002253">
    <property type="protein sequence ID" value="KAA6325972.1"/>
    <property type="molecule type" value="Genomic_DNA"/>
</dbReference>
<dbReference type="PANTHER" id="PTHR43736">
    <property type="entry name" value="ADP-RIBOSE PYROPHOSPHATASE"/>
    <property type="match status" value="1"/>
</dbReference>
<comment type="caution">
    <text evidence="3">The sequence shown here is derived from an EMBL/GenBank/DDBJ whole genome shotgun (WGS) entry which is preliminary data.</text>
</comment>
<dbReference type="Gene3D" id="3.90.79.10">
    <property type="entry name" value="Nucleoside Triphosphate Pyrophosphohydrolase"/>
    <property type="match status" value="1"/>
</dbReference>
<feature type="domain" description="NrtR DNA-binding winged helix" evidence="2">
    <location>
        <begin position="183"/>
        <end position="242"/>
    </location>
</feature>
<proteinExistence type="predicted"/>
<dbReference type="Pfam" id="PF21906">
    <property type="entry name" value="WHD_NrtR"/>
    <property type="match status" value="1"/>
</dbReference>
<evidence type="ECO:0000313" key="3">
    <source>
        <dbReference type="EMBL" id="KAA6325972.1"/>
    </source>
</evidence>
<dbReference type="Pfam" id="PF00293">
    <property type="entry name" value="NUDIX"/>
    <property type="match status" value="1"/>
</dbReference>
<dbReference type="InterPro" id="IPR054105">
    <property type="entry name" value="WHD_NrtR"/>
</dbReference>
<gene>
    <name evidence="3" type="ORF">EZS27_024868</name>
</gene>
<dbReference type="CDD" id="cd18873">
    <property type="entry name" value="NUDIX_NadM_like"/>
    <property type="match status" value="1"/>
</dbReference>
<evidence type="ECO:0000259" key="1">
    <source>
        <dbReference type="Pfam" id="PF00293"/>
    </source>
</evidence>
<reference evidence="3" key="1">
    <citation type="submission" date="2019-03" db="EMBL/GenBank/DDBJ databases">
        <title>Single cell metagenomics reveals metabolic interactions within the superorganism composed of flagellate Streblomastix strix and complex community of Bacteroidetes bacteria on its surface.</title>
        <authorList>
            <person name="Treitli S.C."/>
            <person name="Kolisko M."/>
            <person name="Husnik F."/>
            <person name="Keeling P."/>
            <person name="Hampl V."/>
        </authorList>
    </citation>
    <scope>NUCLEOTIDE SEQUENCE</scope>
    <source>
        <strain evidence="3">STM</strain>
    </source>
</reference>
<accession>A0A5J4QWS9</accession>
<dbReference type="InterPro" id="IPR036390">
    <property type="entry name" value="WH_DNA-bd_sf"/>
</dbReference>
<dbReference type="InterPro" id="IPR015797">
    <property type="entry name" value="NUDIX_hydrolase-like_dom_sf"/>
</dbReference>
<dbReference type="AlphaFoldDB" id="A0A5J4QWS9"/>
<dbReference type="PANTHER" id="PTHR43736:SF4">
    <property type="entry name" value="SLR1690 PROTEIN"/>
    <property type="match status" value="1"/>
</dbReference>
<sequence length="274" mass="32365">MNRQNEYRKIWNLKAEELLPGVSVDSVIFGFHEGCLYVLLNRFENHAQWMLPGGFVRHDENVDDAAYRVLKLRTGLNNVYLQQFYLFGDKDRTNIKENEKFLQENNINLTDSEQNPHWLLKRHVSVGYYAFVEYAKVNINSKLDEVKWFMINQIPPLYSDHNAIINKAISTIRIYRGYIPFCYELLPKRFTMSELRGLYEAILGKNLDRRNFQRKILSLGILEELEEKTKRFGVKITTLFSFDKKKLNVALKYGLLHFEGEKEAEVLELISNDR</sequence>
<dbReference type="SUPFAM" id="SSF55811">
    <property type="entry name" value="Nudix"/>
    <property type="match status" value="1"/>
</dbReference>
<dbReference type="InterPro" id="IPR000086">
    <property type="entry name" value="NUDIX_hydrolase_dom"/>
</dbReference>